<proteinExistence type="predicted"/>
<evidence type="ECO:0000313" key="2">
    <source>
        <dbReference type="EMBL" id="MBB5135009.1"/>
    </source>
</evidence>
<dbReference type="InterPro" id="IPR012338">
    <property type="entry name" value="Beta-lactam/transpept-like"/>
</dbReference>
<dbReference type="EMBL" id="JACHGN010000009">
    <property type="protein sequence ID" value="MBB5135009.1"/>
    <property type="molecule type" value="Genomic_DNA"/>
</dbReference>
<evidence type="ECO:0000313" key="3">
    <source>
        <dbReference type="Proteomes" id="UP000578449"/>
    </source>
</evidence>
<dbReference type="AlphaFoldDB" id="A0A840P7N2"/>
<accession>A0A840P7N2</accession>
<sequence length="125" mass="13564">MQGYVAGVFERMAERERDRGNLTHALDSHELDYLTRPRPGPGDTDALGDRLRPARAAGVPFVPAGEICFWDGWGGSLIIMDLDRRMTICYVMNQMQPGMIGSEGSAAYCEVIGRCASAALGTAAR</sequence>
<feature type="region of interest" description="Disordered" evidence="1">
    <location>
        <begin position="30"/>
        <end position="49"/>
    </location>
</feature>
<reference evidence="2 3" key="1">
    <citation type="submission" date="2020-08" db="EMBL/GenBank/DDBJ databases">
        <title>Genomic Encyclopedia of Type Strains, Phase IV (KMG-IV): sequencing the most valuable type-strain genomes for metagenomic binning, comparative biology and taxonomic classification.</title>
        <authorList>
            <person name="Goeker M."/>
        </authorList>
    </citation>
    <scope>NUCLEOTIDE SEQUENCE [LARGE SCALE GENOMIC DNA]</scope>
    <source>
        <strain evidence="2 3">DSM 45615</strain>
    </source>
</reference>
<dbReference type="RefSeq" id="WP_185051862.1">
    <property type="nucleotide sequence ID" value="NZ_BAABIX010000004.1"/>
</dbReference>
<organism evidence="2 3">
    <name type="scientific">Thermocatellispora tengchongensis</name>
    <dbReference type="NCBI Taxonomy" id="1073253"/>
    <lineage>
        <taxon>Bacteria</taxon>
        <taxon>Bacillati</taxon>
        <taxon>Actinomycetota</taxon>
        <taxon>Actinomycetes</taxon>
        <taxon>Streptosporangiales</taxon>
        <taxon>Streptosporangiaceae</taxon>
        <taxon>Thermocatellispora</taxon>
    </lineage>
</organism>
<protein>
    <submittedName>
        <fullName evidence="2">CubicO group peptidase (Beta-lactamase class C family)</fullName>
    </submittedName>
</protein>
<comment type="caution">
    <text evidence="2">The sequence shown here is derived from an EMBL/GenBank/DDBJ whole genome shotgun (WGS) entry which is preliminary data.</text>
</comment>
<name>A0A840P7N2_9ACTN</name>
<keyword evidence="3" id="KW-1185">Reference proteome</keyword>
<gene>
    <name evidence="2" type="ORF">HNP84_004743</name>
</gene>
<dbReference type="Proteomes" id="UP000578449">
    <property type="component" value="Unassembled WGS sequence"/>
</dbReference>
<evidence type="ECO:0000256" key="1">
    <source>
        <dbReference type="SAM" id="MobiDB-lite"/>
    </source>
</evidence>
<dbReference type="Gene3D" id="3.40.710.10">
    <property type="entry name" value="DD-peptidase/beta-lactamase superfamily"/>
    <property type="match status" value="1"/>
</dbReference>